<feature type="domain" description="Multi-ubiquitin" evidence="1">
    <location>
        <begin position="10"/>
        <end position="67"/>
    </location>
</feature>
<protein>
    <submittedName>
        <fullName evidence="2">Multiubiquitin domain-containing protein</fullName>
    </submittedName>
</protein>
<dbReference type="RefSeq" id="WP_316005016.1">
    <property type="nucleotide sequence ID" value="NZ_JAWDIT010000005.1"/>
</dbReference>
<dbReference type="Pfam" id="PF14452">
    <property type="entry name" value="Multi_ubiq"/>
    <property type="match status" value="2"/>
</dbReference>
<dbReference type="EMBL" id="JAWDIT010000005">
    <property type="protein sequence ID" value="MDU0346763.1"/>
    <property type="molecule type" value="Genomic_DNA"/>
</dbReference>
<name>A0ABU3SPN0_9MICO</name>
<organism evidence="2 3">
    <name type="scientific">Microbacterium phycohabitans</name>
    <dbReference type="NCBI Taxonomy" id="3075993"/>
    <lineage>
        <taxon>Bacteria</taxon>
        <taxon>Bacillati</taxon>
        <taxon>Actinomycetota</taxon>
        <taxon>Actinomycetes</taxon>
        <taxon>Micrococcales</taxon>
        <taxon>Microbacteriaceae</taxon>
        <taxon>Microbacterium</taxon>
    </lineage>
</organism>
<evidence type="ECO:0000313" key="3">
    <source>
        <dbReference type="Proteomes" id="UP001261125"/>
    </source>
</evidence>
<feature type="domain" description="Multi-ubiquitin" evidence="1">
    <location>
        <begin position="144"/>
        <end position="216"/>
    </location>
</feature>
<keyword evidence="3" id="KW-1185">Reference proteome</keyword>
<gene>
    <name evidence="2" type="ORF">RWH44_13755</name>
</gene>
<dbReference type="Proteomes" id="UP001261125">
    <property type="component" value="Unassembled WGS sequence"/>
</dbReference>
<evidence type="ECO:0000313" key="2">
    <source>
        <dbReference type="EMBL" id="MDU0346763.1"/>
    </source>
</evidence>
<proteinExistence type="predicted"/>
<sequence length="219" mass="24372">MTPSSKIAVHIDGERFEATAGRMSGEQLRALVHPRPVNLWLDVDDAQDRLIAPEQIVDVFDGARFFSDRPRTIYINKLPFIVNSAVISEAELRALPTPPLPTDQRIWKDVDDDLDDPIDRDELIRVVDGDRFFSKPRPARTTHIIVNLRKHAVSGRTVTYEQIVDLAFPEGSPAPGANIIYTVTYTKAAGDKPQGTLAPFGVVTIKEGTVFNVRLTDKS</sequence>
<accession>A0ABU3SPN0</accession>
<dbReference type="InterPro" id="IPR027802">
    <property type="entry name" value="Multi-ubiquitin_dom"/>
</dbReference>
<comment type="caution">
    <text evidence="2">The sequence shown here is derived from an EMBL/GenBank/DDBJ whole genome shotgun (WGS) entry which is preliminary data.</text>
</comment>
<evidence type="ECO:0000259" key="1">
    <source>
        <dbReference type="Pfam" id="PF14452"/>
    </source>
</evidence>
<reference evidence="2 3" key="1">
    <citation type="submission" date="2023-09" db="EMBL/GenBank/DDBJ databases">
        <title>Microbacterium fusihabitans sp. nov., Microbacterium phycihabitans sp. nov., and Microbacterium cervinum sp. nov., isolated from dried seaweeds of beach.</title>
        <authorList>
            <person name="Lee S.D."/>
        </authorList>
    </citation>
    <scope>NUCLEOTIDE SEQUENCE [LARGE SCALE GENOMIC DNA]</scope>
    <source>
        <strain evidence="2 3">KSW2-29</strain>
    </source>
</reference>